<dbReference type="AlphaFoldDB" id="A0A1I1D490"/>
<evidence type="ECO:0000256" key="3">
    <source>
        <dbReference type="SAM" id="MobiDB-lite"/>
    </source>
</evidence>
<dbReference type="GO" id="GO:0004022">
    <property type="term" value="F:alcohol dehydrogenase (NAD+) activity"/>
    <property type="evidence" value="ECO:0007669"/>
    <property type="project" value="TreeGrafter"/>
</dbReference>
<name>A0A1I1D490_BREAD</name>
<sequence>MNIKIKETALDFNYFHIPTRIIQGYESFGHLSEMADLSKKRVVLVTDEALIGLGITQTLRRFIENTAYGLIAYETSINPSTHYLYEGVNLVRDSRAQIVIGFGNPNVLAVARGMVQLAALPENKTPIHYIEIPTMPGICPGIMDTYYIADELDQLKHPYYDPESRADWLLLDSSYTEHIRVDIILSHAFQALAYTMDAYLSRSLSLLGESYALKAIEILVSAGNRLPNEPTNTRIKNELMLGGLLGSFAIQSSSLGISAALGMGLEAGRICSETQGAGAVFLHALEYSLLPNISKMQKIFKTLDLQDKGDVLENGFLVMETLQELAIQMEIPPLSTFPTTPFLLEKAAKQAARYDFITDLSRPAGFYELTEILQKSEKEGFNLDSKEQANASEENKSPSLA</sequence>
<dbReference type="STRING" id="34097.SAMN02745150_00288"/>
<dbReference type="EMBL" id="FOKY01000001">
    <property type="protein sequence ID" value="SFB69607.1"/>
    <property type="molecule type" value="Genomic_DNA"/>
</dbReference>
<proteinExistence type="inferred from homology"/>
<evidence type="ECO:0000313" key="5">
    <source>
        <dbReference type="EMBL" id="SFB69607.1"/>
    </source>
</evidence>
<evidence type="ECO:0000259" key="4">
    <source>
        <dbReference type="Pfam" id="PF00465"/>
    </source>
</evidence>
<feature type="compositionally biased region" description="Polar residues" evidence="3">
    <location>
        <begin position="388"/>
        <end position="401"/>
    </location>
</feature>
<dbReference type="Proteomes" id="UP000240042">
    <property type="component" value="Unassembled WGS sequence"/>
</dbReference>
<accession>A0A1I1D490</accession>
<dbReference type="PANTHER" id="PTHR11496:SF102">
    <property type="entry name" value="ALCOHOL DEHYDROGENASE 4"/>
    <property type="match status" value="1"/>
</dbReference>
<dbReference type="Gene3D" id="3.40.50.1970">
    <property type="match status" value="1"/>
</dbReference>
<comment type="similarity">
    <text evidence="1">Belongs to the iron-containing alcohol dehydrogenase family.</text>
</comment>
<evidence type="ECO:0000256" key="1">
    <source>
        <dbReference type="ARBA" id="ARBA00007358"/>
    </source>
</evidence>
<reference evidence="6" key="1">
    <citation type="submission" date="2016-10" db="EMBL/GenBank/DDBJ databases">
        <authorList>
            <person name="Varghese N."/>
            <person name="Submissions S."/>
        </authorList>
    </citation>
    <scope>NUCLEOTIDE SEQUENCE [LARGE SCALE GENOMIC DNA]</scope>
    <source>
        <strain evidence="6">ATCC 43811</strain>
    </source>
</reference>
<dbReference type="PANTHER" id="PTHR11496">
    <property type="entry name" value="ALCOHOL DEHYDROGENASE"/>
    <property type="match status" value="1"/>
</dbReference>
<keyword evidence="2" id="KW-0560">Oxidoreductase</keyword>
<keyword evidence="6" id="KW-1185">Reference proteome</keyword>
<protein>
    <submittedName>
        <fullName evidence="5">Alcohol dehydrogenase, class IV</fullName>
    </submittedName>
</protein>
<dbReference type="Pfam" id="PF00465">
    <property type="entry name" value="Fe-ADH"/>
    <property type="match status" value="1"/>
</dbReference>
<feature type="domain" description="Alcohol dehydrogenase iron-type/glycerol dehydrogenase GldA" evidence="4">
    <location>
        <begin position="18"/>
        <end position="172"/>
    </location>
</feature>
<organism evidence="5 6">
    <name type="scientific">Brevinema andersonii</name>
    <dbReference type="NCBI Taxonomy" id="34097"/>
    <lineage>
        <taxon>Bacteria</taxon>
        <taxon>Pseudomonadati</taxon>
        <taxon>Spirochaetota</taxon>
        <taxon>Spirochaetia</taxon>
        <taxon>Brevinematales</taxon>
        <taxon>Brevinemataceae</taxon>
        <taxon>Brevinema</taxon>
    </lineage>
</organism>
<feature type="region of interest" description="Disordered" evidence="3">
    <location>
        <begin position="380"/>
        <end position="401"/>
    </location>
</feature>
<dbReference type="SUPFAM" id="SSF56796">
    <property type="entry name" value="Dehydroquinate synthase-like"/>
    <property type="match status" value="1"/>
</dbReference>
<evidence type="ECO:0000313" key="6">
    <source>
        <dbReference type="Proteomes" id="UP000240042"/>
    </source>
</evidence>
<dbReference type="Gene3D" id="1.20.1090.10">
    <property type="entry name" value="Dehydroquinate synthase-like - alpha domain"/>
    <property type="match status" value="1"/>
</dbReference>
<gene>
    <name evidence="5" type="ORF">SAMN02745150_00288</name>
</gene>
<evidence type="ECO:0000256" key="2">
    <source>
        <dbReference type="ARBA" id="ARBA00023002"/>
    </source>
</evidence>
<dbReference type="InterPro" id="IPR039697">
    <property type="entry name" value="Alcohol_dehydrogenase_Fe"/>
</dbReference>
<dbReference type="GO" id="GO:0046872">
    <property type="term" value="F:metal ion binding"/>
    <property type="evidence" value="ECO:0007669"/>
    <property type="project" value="InterPro"/>
</dbReference>
<dbReference type="InterPro" id="IPR001670">
    <property type="entry name" value="ADH_Fe/GldA"/>
</dbReference>